<keyword evidence="6" id="KW-0812">Transmembrane</keyword>
<evidence type="ECO:0000256" key="8">
    <source>
        <dbReference type="ARBA" id="ARBA00022989"/>
    </source>
</evidence>
<evidence type="ECO:0000313" key="18">
    <source>
        <dbReference type="Proteomes" id="UP000177082"/>
    </source>
</evidence>
<proteinExistence type="predicted"/>
<keyword evidence="9" id="KW-0472">Membrane</keyword>
<dbReference type="CDD" id="cd03801">
    <property type="entry name" value="GT4_PimA-like"/>
    <property type="match status" value="1"/>
</dbReference>
<comment type="subcellular location">
    <subcellularLocation>
        <location evidence="1">Endoplasmic reticulum membrane</location>
    </subcellularLocation>
</comment>
<name>A0A1F8BLT3_9BACT</name>
<feature type="domain" description="Glycosyltransferase subfamily 4-like N-terminal" evidence="16">
    <location>
        <begin position="19"/>
        <end position="198"/>
    </location>
</feature>
<dbReference type="GO" id="GO:0004378">
    <property type="term" value="F:GDP-Man:Man(1)GlcNAc(2)-PP-Dol alpha-1,3-mannosyltransferase activity"/>
    <property type="evidence" value="ECO:0007669"/>
    <property type="project" value="UniProtKB-EC"/>
</dbReference>
<evidence type="ECO:0000256" key="5">
    <source>
        <dbReference type="ARBA" id="ARBA00022679"/>
    </source>
</evidence>
<dbReference type="AlphaFoldDB" id="A0A1F8BLT3"/>
<dbReference type="EC" id="2.4.1.257" evidence="3"/>
<reference evidence="17 18" key="1">
    <citation type="journal article" date="2016" name="Nat. Commun.">
        <title>Thousands of microbial genomes shed light on interconnected biogeochemical processes in an aquifer system.</title>
        <authorList>
            <person name="Anantharaman K."/>
            <person name="Brown C.T."/>
            <person name="Hug L.A."/>
            <person name="Sharon I."/>
            <person name="Castelle C.J."/>
            <person name="Probst A.J."/>
            <person name="Thomas B.C."/>
            <person name="Singh A."/>
            <person name="Wilkins M.J."/>
            <person name="Karaoz U."/>
            <person name="Brodie E.L."/>
            <person name="Williams K.H."/>
            <person name="Hubbard S.S."/>
            <person name="Banfield J.F."/>
        </authorList>
    </citation>
    <scope>NUCLEOTIDE SEQUENCE [LARGE SCALE GENOMIC DNA]</scope>
</reference>
<evidence type="ECO:0000256" key="7">
    <source>
        <dbReference type="ARBA" id="ARBA00022824"/>
    </source>
</evidence>
<dbReference type="Proteomes" id="UP000177082">
    <property type="component" value="Unassembled WGS sequence"/>
</dbReference>
<evidence type="ECO:0000256" key="2">
    <source>
        <dbReference type="ARBA" id="ARBA00004922"/>
    </source>
</evidence>
<feature type="domain" description="Glycosyl transferase family 1" evidence="15">
    <location>
        <begin position="221"/>
        <end position="375"/>
    </location>
</feature>
<keyword evidence="8" id="KW-1133">Transmembrane helix</keyword>
<keyword evidence="7" id="KW-0256">Endoplasmic reticulum</keyword>
<dbReference type="PANTHER" id="PTHR45918">
    <property type="entry name" value="ALPHA-1,3/1,6-MANNOSYLTRANSFERASE ALG2"/>
    <property type="match status" value="1"/>
</dbReference>
<evidence type="ECO:0000259" key="16">
    <source>
        <dbReference type="Pfam" id="PF13439"/>
    </source>
</evidence>
<dbReference type="EC" id="2.4.1.132" evidence="4"/>
<protein>
    <recommendedName>
        <fullName evidence="10">GDP-Man:Man(1)GlcNAc(2)-PP-Dol alpha-1,3-mannosyltransferase</fullName>
        <ecNumber evidence="4">2.4.1.132</ecNumber>
        <ecNumber evidence="3">2.4.1.257</ecNumber>
    </recommendedName>
    <alternativeName>
        <fullName evidence="12">GDP-Man:Man(1)GlcNAc(2)-PP-dolichol mannosyltransferase</fullName>
    </alternativeName>
    <alternativeName>
        <fullName evidence="11">GDP-Man:Man(2)GlcNAc(2)-PP-Dol alpha-1,6-mannosyltransferase</fullName>
    </alternativeName>
</protein>
<evidence type="ECO:0000256" key="14">
    <source>
        <dbReference type="ARBA" id="ARBA00045104"/>
    </source>
</evidence>
<evidence type="ECO:0000256" key="6">
    <source>
        <dbReference type="ARBA" id="ARBA00022692"/>
    </source>
</evidence>
<comment type="catalytic activity">
    <reaction evidence="14">
        <text>an alpha-D-Man-(1-&gt;3)-beta-D-Man-(1-&gt;4)-beta-D-GlcNAc-(1-&gt;4)-alpha-D-GlcNAc-diphospho-di-trans,poly-cis-dolichol + GDP-alpha-D-mannose = an alpha-D-Man-(1-&gt;3)-[alpha-D-Man-(1-&gt;6)]-beta-D-Man-(1-&gt;4)-beta-D-GlcNAc-(1-&gt;4)-alpha-D-GlcNAc-diphospho-di-trans,poly-cis-dolichol + GDP + H(+)</text>
        <dbReference type="Rhea" id="RHEA:29519"/>
        <dbReference type="Rhea" id="RHEA-COMP:19513"/>
        <dbReference type="Rhea" id="RHEA-COMP:19515"/>
        <dbReference type="ChEBI" id="CHEBI:15378"/>
        <dbReference type="ChEBI" id="CHEBI:57527"/>
        <dbReference type="ChEBI" id="CHEBI:58189"/>
        <dbReference type="ChEBI" id="CHEBI:132510"/>
        <dbReference type="ChEBI" id="CHEBI:132511"/>
        <dbReference type="EC" id="2.4.1.257"/>
    </reaction>
    <physiologicalReaction direction="left-to-right" evidence="14">
        <dbReference type="Rhea" id="RHEA:29520"/>
    </physiologicalReaction>
</comment>
<dbReference type="STRING" id="1802519.A2961_00235"/>
<evidence type="ECO:0000256" key="3">
    <source>
        <dbReference type="ARBA" id="ARBA00011969"/>
    </source>
</evidence>
<dbReference type="SUPFAM" id="SSF53756">
    <property type="entry name" value="UDP-Glycosyltransferase/glycogen phosphorylase"/>
    <property type="match status" value="1"/>
</dbReference>
<comment type="caution">
    <text evidence="17">The sequence shown here is derived from an EMBL/GenBank/DDBJ whole genome shotgun (WGS) entry which is preliminary data.</text>
</comment>
<evidence type="ECO:0000256" key="13">
    <source>
        <dbReference type="ARBA" id="ARBA00045103"/>
    </source>
</evidence>
<dbReference type="InterPro" id="IPR001296">
    <property type="entry name" value="Glyco_trans_1"/>
</dbReference>
<evidence type="ECO:0000259" key="15">
    <source>
        <dbReference type="Pfam" id="PF00534"/>
    </source>
</evidence>
<sequence>MRKGGLRIAIFHLAFIYSGGGEKLVLQEAEGLKGLGHEVEIFTSVVKRSNCFPDYIKKFQIKTFLPQINYIVENHESTLILLSCILAPFFSVRFRKYDVILAANQPSPWMAFWVKNFFGVPYVTYLAQPTRILHQRLIDKKTGLRFAKKTSGSLSTRLLGKFKPFIKWADEVSINNSNAVLSNGDYMKNLLEKIYKIDVVSCPAGVASPITGYRSLVTARDYFLLITNRHYGQKRFEYGIFTFSYVLHKNPNFELLITGEETEYTNSLKTLVNQLGLGNKVKFLGYVSEKELGALYRKASVYLYTAPEEDFGMGIIEAMANGAPVVAWNNAGPTGIIENGKTGLLAKPFDIADFSHQVERLISDKSLSSKVCRNAFNKVKSTFSLDNHIKLLDETLLKYAS</sequence>
<comment type="pathway">
    <text evidence="2">Protein modification; protein glycosylation.</text>
</comment>
<evidence type="ECO:0000256" key="9">
    <source>
        <dbReference type="ARBA" id="ARBA00023136"/>
    </source>
</evidence>
<dbReference type="Pfam" id="PF13439">
    <property type="entry name" value="Glyco_transf_4"/>
    <property type="match status" value="1"/>
</dbReference>
<dbReference type="InterPro" id="IPR027054">
    <property type="entry name" value="ALG2"/>
</dbReference>
<gene>
    <name evidence="17" type="ORF">A2961_00235</name>
</gene>
<dbReference type="UniPathway" id="UPA00378"/>
<dbReference type="Pfam" id="PF00534">
    <property type="entry name" value="Glycos_transf_1"/>
    <property type="match status" value="1"/>
</dbReference>
<evidence type="ECO:0000256" key="1">
    <source>
        <dbReference type="ARBA" id="ARBA00004586"/>
    </source>
</evidence>
<evidence type="ECO:0000256" key="4">
    <source>
        <dbReference type="ARBA" id="ARBA00012649"/>
    </source>
</evidence>
<dbReference type="EMBL" id="MGHF01000007">
    <property type="protein sequence ID" value="OGM64305.1"/>
    <property type="molecule type" value="Genomic_DNA"/>
</dbReference>
<evidence type="ECO:0000256" key="12">
    <source>
        <dbReference type="ARBA" id="ARBA00032874"/>
    </source>
</evidence>
<accession>A0A1F8BLT3</accession>
<keyword evidence="5" id="KW-0808">Transferase</keyword>
<comment type="catalytic activity">
    <reaction evidence="13">
        <text>a beta-D-Man-(1-&gt;4)-beta-D-GlcNAc-(1-&gt;4)-alpha-D-GlcNAc-diphospho-di-trans,poly-cis-dolichol + GDP-alpha-D-mannose = an alpha-D-Man-(1-&gt;3)-beta-D-Man-(1-&gt;4)-beta-D-GlcNAc-(1-&gt;4)-alpha-D-GlcNAc-diphospho-di-trans,poly-cis-dolichol + GDP + H(+)</text>
        <dbReference type="Rhea" id="RHEA:29515"/>
        <dbReference type="Rhea" id="RHEA-COMP:19511"/>
        <dbReference type="Rhea" id="RHEA-COMP:19513"/>
        <dbReference type="ChEBI" id="CHEBI:15378"/>
        <dbReference type="ChEBI" id="CHEBI:57527"/>
        <dbReference type="ChEBI" id="CHEBI:58189"/>
        <dbReference type="ChEBI" id="CHEBI:58472"/>
        <dbReference type="ChEBI" id="CHEBI:132510"/>
        <dbReference type="EC" id="2.4.1.132"/>
    </reaction>
    <physiologicalReaction direction="left-to-right" evidence="13">
        <dbReference type="Rhea" id="RHEA:29516"/>
    </physiologicalReaction>
</comment>
<dbReference type="PANTHER" id="PTHR45918:SF1">
    <property type="entry name" value="ALPHA-1,3_1,6-MANNOSYLTRANSFERASE ALG2"/>
    <property type="match status" value="1"/>
</dbReference>
<organism evidence="17 18">
    <name type="scientific">Candidatus Woesebacteria bacterium RIFCSPLOWO2_01_FULL_39_21</name>
    <dbReference type="NCBI Taxonomy" id="1802519"/>
    <lineage>
        <taxon>Bacteria</taxon>
        <taxon>Candidatus Woeseibacteriota</taxon>
    </lineage>
</organism>
<dbReference type="GO" id="GO:0102704">
    <property type="term" value="F:GDP-Man:Man(2)GlcNAc(2)-PP-Dol alpha-1,6-mannosyltransferase activity"/>
    <property type="evidence" value="ECO:0007669"/>
    <property type="project" value="UniProtKB-EC"/>
</dbReference>
<evidence type="ECO:0000313" key="17">
    <source>
        <dbReference type="EMBL" id="OGM64305.1"/>
    </source>
</evidence>
<evidence type="ECO:0000256" key="11">
    <source>
        <dbReference type="ARBA" id="ARBA00032333"/>
    </source>
</evidence>
<dbReference type="Gene3D" id="3.40.50.2000">
    <property type="entry name" value="Glycogen Phosphorylase B"/>
    <property type="match status" value="2"/>
</dbReference>
<dbReference type="InterPro" id="IPR028098">
    <property type="entry name" value="Glyco_trans_4-like_N"/>
</dbReference>
<evidence type="ECO:0000256" key="10">
    <source>
        <dbReference type="ARBA" id="ARBA00032047"/>
    </source>
</evidence>